<feature type="region of interest" description="Disordered" evidence="2">
    <location>
        <begin position="140"/>
        <end position="161"/>
    </location>
</feature>
<organism evidence="3 4">
    <name type="scientific">Desmophyllum pertusum</name>
    <dbReference type="NCBI Taxonomy" id="174260"/>
    <lineage>
        <taxon>Eukaryota</taxon>
        <taxon>Metazoa</taxon>
        <taxon>Cnidaria</taxon>
        <taxon>Anthozoa</taxon>
        <taxon>Hexacorallia</taxon>
        <taxon>Scleractinia</taxon>
        <taxon>Caryophylliina</taxon>
        <taxon>Caryophylliidae</taxon>
        <taxon>Desmophyllum</taxon>
    </lineage>
</organism>
<name>A0A9W9Y7T0_9CNID</name>
<sequence length="275" mass="32149">MASYAELERIVAYQRQQIEAIQTERDWLETDNNIQRASSIHLREKEKELTSRLEEEQKKFTTLKAKYSGVKKGWHKMKEENEKKEKKLEELIALGREMHNDWTFYRNGYYSMIYWQWFRQNYKNVDIIELETVAIAVRSRRKGPVSSPEAEETSLDHEPAEETILEPAEATILEPAEDVNLEPADWDVSLEPAEETILEPAEDVNLEPAEDVSLEPAEVFSPAYTSATSDDHQLSEVECHVKTKKNPPQKSRGRRFLDWLRKFSCCSRKSQVLRD</sequence>
<dbReference type="EMBL" id="MU827828">
    <property type="protein sequence ID" value="KAJ7321434.1"/>
    <property type="molecule type" value="Genomic_DNA"/>
</dbReference>
<accession>A0A9W9Y7T0</accession>
<gene>
    <name evidence="3" type="ORF">OS493_035008</name>
</gene>
<evidence type="ECO:0000256" key="1">
    <source>
        <dbReference type="SAM" id="Coils"/>
    </source>
</evidence>
<comment type="caution">
    <text evidence="3">The sequence shown here is derived from an EMBL/GenBank/DDBJ whole genome shotgun (WGS) entry which is preliminary data.</text>
</comment>
<protein>
    <submittedName>
        <fullName evidence="3">Uncharacterized protein</fullName>
    </submittedName>
</protein>
<keyword evidence="4" id="KW-1185">Reference proteome</keyword>
<proteinExistence type="predicted"/>
<feature type="coiled-coil region" evidence="1">
    <location>
        <begin position="4"/>
        <end position="97"/>
    </location>
</feature>
<evidence type="ECO:0000313" key="4">
    <source>
        <dbReference type="Proteomes" id="UP001163046"/>
    </source>
</evidence>
<reference evidence="3" key="1">
    <citation type="submission" date="2023-01" db="EMBL/GenBank/DDBJ databases">
        <title>Genome assembly of the deep-sea coral Lophelia pertusa.</title>
        <authorList>
            <person name="Herrera S."/>
            <person name="Cordes E."/>
        </authorList>
    </citation>
    <scope>NUCLEOTIDE SEQUENCE</scope>
    <source>
        <strain evidence="3">USNM1676648</strain>
        <tissue evidence="3">Polyp</tissue>
    </source>
</reference>
<evidence type="ECO:0000313" key="3">
    <source>
        <dbReference type="EMBL" id="KAJ7321434.1"/>
    </source>
</evidence>
<dbReference type="AlphaFoldDB" id="A0A9W9Y7T0"/>
<evidence type="ECO:0000256" key="2">
    <source>
        <dbReference type="SAM" id="MobiDB-lite"/>
    </source>
</evidence>
<dbReference type="Proteomes" id="UP001163046">
    <property type="component" value="Unassembled WGS sequence"/>
</dbReference>
<keyword evidence="1" id="KW-0175">Coiled coil</keyword>